<name>A0AAD4P2W2_PERFH</name>
<dbReference type="EMBL" id="SDAM02000517">
    <property type="protein sequence ID" value="KAH6824082.1"/>
    <property type="molecule type" value="Genomic_DNA"/>
</dbReference>
<accession>A0AAD4P2W2</accession>
<proteinExistence type="predicted"/>
<organism evidence="1 2">
    <name type="scientific">Perilla frutescens var. hirtella</name>
    <name type="common">Perilla citriodora</name>
    <name type="synonym">Perilla setoyensis</name>
    <dbReference type="NCBI Taxonomy" id="608512"/>
    <lineage>
        <taxon>Eukaryota</taxon>
        <taxon>Viridiplantae</taxon>
        <taxon>Streptophyta</taxon>
        <taxon>Embryophyta</taxon>
        <taxon>Tracheophyta</taxon>
        <taxon>Spermatophyta</taxon>
        <taxon>Magnoliopsida</taxon>
        <taxon>eudicotyledons</taxon>
        <taxon>Gunneridae</taxon>
        <taxon>Pentapetalae</taxon>
        <taxon>asterids</taxon>
        <taxon>lamiids</taxon>
        <taxon>Lamiales</taxon>
        <taxon>Lamiaceae</taxon>
        <taxon>Nepetoideae</taxon>
        <taxon>Elsholtzieae</taxon>
        <taxon>Perilla</taxon>
    </lineage>
</organism>
<dbReference type="AlphaFoldDB" id="A0AAD4P2W2"/>
<keyword evidence="2" id="KW-1185">Reference proteome</keyword>
<reference evidence="1 2" key="1">
    <citation type="journal article" date="2021" name="Nat. Commun.">
        <title>Incipient diploidization of the medicinal plant Perilla within 10,000 years.</title>
        <authorList>
            <person name="Zhang Y."/>
            <person name="Shen Q."/>
            <person name="Leng L."/>
            <person name="Zhang D."/>
            <person name="Chen S."/>
            <person name="Shi Y."/>
            <person name="Ning Z."/>
            <person name="Chen S."/>
        </authorList>
    </citation>
    <scope>NUCLEOTIDE SEQUENCE [LARGE SCALE GENOMIC DNA]</scope>
    <source>
        <strain evidence="2">cv. PC099</strain>
    </source>
</reference>
<protein>
    <submittedName>
        <fullName evidence="1">Uncharacterized protein</fullName>
    </submittedName>
</protein>
<evidence type="ECO:0000313" key="2">
    <source>
        <dbReference type="Proteomes" id="UP001190926"/>
    </source>
</evidence>
<comment type="caution">
    <text evidence="1">The sequence shown here is derived from an EMBL/GenBank/DDBJ whole genome shotgun (WGS) entry which is preliminary data.</text>
</comment>
<evidence type="ECO:0000313" key="1">
    <source>
        <dbReference type="EMBL" id="KAH6824082.1"/>
    </source>
</evidence>
<dbReference type="Proteomes" id="UP001190926">
    <property type="component" value="Unassembled WGS sequence"/>
</dbReference>
<gene>
    <name evidence="1" type="ORF">C2S53_004048</name>
</gene>
<sequence length="148" mass="16569">MNEKLDQLGDVIAVLQRQIAIRFGKENQSSPLLFIPVKPYVATSIDAPLLNSLSTPILKSDHSQTQSLLLEQNPMVVSALMLDCEDRDEFAESRLMIKSPTPSPLQDSVSAFNPYKIEICKYSIFICDLEHGRINNDGRCSINFLRGT</sequence>